<evidence type="ECO:0000256" key="1">
    <source>
        <dbReference type="SAM" id="SignalP"/>
    </source>
</evidence>
<evidence type="ECO:0000313" key="2">
    <source>
        <dbReference type="EMBL" id="BDC98747.1"/>
    </source>
</evidence>
<proteinExistence type="predicted"/>
<name>A0ABM7VCS6_9BACT</name>
<reference evidence="2 3" key="1">
    <citation type="submission" date="2021-12" db="EMBL/GenBank/DDBJ databases">
        <title>Genome sequencing of bacteria with rrn-lacking chromosome and rrn-plasmid.</title>
        <authorList>
            <person name="Anda M."/>
            <person name="Iwasaki W."/>
        </authorList>
    </citation>
    <scope>NUCLEOTIDE SEQUENCE [LARGE SCALE GENOMIC DNA]</scope>
    <source>
        <strain evidence="2 3">NBRC 101262</strain>
    </source>
</reference>
<feature type="signal peptide" evidence="1">
    <location>
        <begin position="1"/>
        <end position="21"/>
    </location>
</feature>
<sequence length="358" mass="41299">MKNINYILLLAVSAMLWSCNNDVPTADDHFLNYEIPDVAPEFDYTVGAHYGGFTWNSRMKEVPVLGNYTFNDPAVYEQHVKWAKQGGIDFFIMNLRSAYVPNQFTQDSTYLAGLQEVENAAELNFALAYNYAAMGLSNENRIENSVAGVDAMVEDFKKMTVFFDKENYQKVGNKFVVYIRQAQDLHAHDNQAVFAKIREEMANYGEGYELYLIAEQWQWTPPMRYAFRFKNGVDAVSHVSYALVDQASYDRYVMFHQYTDQALVYSRDVLSENDLDYVPQFSPSFTGKILNSAAKTYDWPKDEQWFITNCNIAKRSASATRMVILDSFNNWSLDKQVEPAQSYGDDYLKILRSQFKVN</sequence>
<accession>A0ABM7VCS6</accession>
<evidence type="ECO:0000313" key="3">
    <source>
        <dbReference type="Proteomes" id="UP001354989"/>
    </source>
</evidence>
<dbReference type="EMBL" id="AP025292">
    <property type="protein sequence ID" value="BDC98747.1"/>
    <property type="molecule type" value="Genomic_DNA"/>
</dbReference>
<dbReference type="Gene3D" id="3.20.20.80">
    <property type="entry name" value="Glycosidases"/>
    <property type="match status" value="1"/>
</dbReference>
<keyword evidence="1" id="KW-0732">Signal</keyword>
<dbReference type="RefSeq" id="WP_332920404.1">
    <property type="nucleotide sequence ID" value="NZ_AP025292.1"/>
</dbReference>
<protein>
    <submittedName>
        <fullName evidence="2">Uncharacterized protein</fullName>
    </submittedName>
</protein>
<gene>
    <name evidence="2" type="ORF">PEPS_10280</name>
</gene>
<dbReference type="Proteomes" id="UP001354989">
    <property type="component" value="Chromosome"/>
</dbReference>
<feature type="chain" id="PRO_5046372054" evidence="1">
    <location>
        <begin position="22"/>
        <end position="358"/>
    </location>
</feature>
<keyword evidence="3" id="KW-1185">Reference proteome</keyword>
<organism evidence="2 3">
    <name type="scientific">Persicobacter psychrovividus</name>
    <dbReference type="NCBI Taxonomy" id="387638"/>
    <lineage>
        <taxon>Bacteria</taxon>
        <taxon>Pseudomonadati</taxon>
        <taxon>Bacteroidota</taxon>
        <taxon>Cytophagia</taxon>
        <taxon>Cytophagales</taxon>
        <taxon>Persicobacteraceae</taxon>
        <taxon>Persicobacter</taxon>
    </lineage>
</organism>